<evidence type="ECO:0000313" key="2">
    <source>
        <dbReference type="EMBL" id="XAN08349.1"/>
    </source>
</evidence>
<organism evidence="2 3">
    <name type="scientific">Ammonicoccus fulvus</name>
    <dbReference type="NCBI Taxonomy" id="3138240"/>
    <lineage>
        <taxon>Bacteria</taxon>
        <taxon>Bacillati</taxon>
        <taxon>Actinomycetota</taxon>
        <taxon>Actinomycetes</taxon>
        <taxon>Propionibacteriales</taxon>
        <taxon>Propionibacteriaceae</taxon>
        <taxon>Ammonicoccus</taxon>
    </lineage>
</organism>
<dbReference type="InterPro" id="IPR012354">
    <property type="entry name" value="Esterase_lipase"/>
</dbReference>
<dbReference type="RefSeq" id="WP_425309805.1">
    <property type="nucleotide sequence ID" value="NZ_CP154795.1"/>
</dbReference>
<protein>
    <submittedName>
        <fullName evidence="2">Alpha/beta fold hydrolase</fullName>
    </submittedName>
</protein>
<dbReference type="Proteomes" id="UP001442841">
    <property type="component" value="Chromosome"/>
</dbReference>
<dbReference type="PIRSF" id="PIRSF017388">
    <property type="entry name" value="Esterase_lipase"/>
    <property type="match status" value="1"/>
</dbReference>
<dbReference type="SUPFAM" id="SSF53474">
    <property type="entry name" value="alpha/beta-Hydrolases"/>
    <property type="match status" value="1"/>
</dbReference>
<gene>
    <name evidence="2" type="ORF">AADG42_13910</name>
</gene>
<dbReference type="PANTHER" id="PTHR11614">
    <property type="entry name" value="PHOSPHOLIPASE-RELATED"/>
    <property type="match status" value="1"/>
</dbReference>
<dbReference type="InterPro" id="IPR022742">
    <property type="entry name" value="Hydrolase_4"/>
</dbReference>
<dbReference type="GO" id="GO:0016787">
    <property type="term" value="F:hydrolase activity"/>
    <property type="evidence" value="ECO:0007669"/>
    <property type="project" value="UniProtKB-KW"/>
</dbReference>
<evidence type="ECO:0000313" key="3">
    <source>
        <dbReference type="Proteomes" id="UP001442841"/>
    </source>
</evidence>
<reference evidence="2 3" key="1">
    <citation type="submission" date="2024-04" db="EMBL/GenBank/DDBJ databases">
        <title>Isolation of an actinomycete strain from pig manure.</title>
        <authorList>
            <person name="Gong T."/>
            <person name="Yu Z."/>
            <person name="An M."/>
            <person name="Wei C."/>
            <person name="Yang W."/>
            <person name="Liu L."/>
        </authorList>
    </citation>
    <scope>NUCLEOTIDE SEQUENCE [LARGE SCALE GENOMIC DNA]</scope>
    <source>
        <strain evidence="2 3">ZF39</strain>
    </source>
</reference>
<dbReference type="InterPro" id="IPR051044">
    <property type="entry name" value="MAG_DAG_Lipase"/>
</dbReference>
<dbReference type="EMBL" id="CP154795">
    <property type="protein sequence ID" value="XAN08349.1"/>
    <property type="molecule type" value="Genomic_DNA"/>
</dbReference>
<dbReference type="Pfam" id="PF12146">
    <property type="entry name" value="Hydrolase_4"/>
    <property type="match status" value="1"/>
</dbReference>
<evidence type="ECO:0000259" key="1">
    <source>
        <dbReference type="Pfam" id="PF12146"/>
    </source>
</evidence>
<feature type="domain" description="Serine aminopeptidase S33" evidence="1">
    <location>
        <begin position="29"/>
        <end position="236"/>
    </location>
</feature>
<keyword evidence="2" id="KW-0378">Hydrolase</keyword>
<accession>A0ABZ3FTD3</accession>
<proteinExistence type="predicted"/>
<dbReference type="InterPro" id="IPR029058">
    <property type="entry name" value="AB_hydrolase_fold"/>
</dbReference>
<keyword evidence="3" id="KW-1185">Reference proteome</keyword>
<dbReference type="Gene3D" id="3.40.50.1820">
    <property type="entry name" value="alpha/beta hydrolase"/>
    <property type="match status" value="1"/>
</dbReference>
<sequence>MGKGNRAERERARREHAVSYAGGDGAVGVVLCHGFTGSPFSLRPFAQHLVDAGFRVSLPLLPGHGTSWQEMARTTWQQWYAEVDRALLELQEECEQVFVVGLSMGGALALRLAQRHPGVRGIIVVNPSLTTLDKRFLVLPLLSRLVPSLAGIADDIAKPGVTEHAYDRTPLKAVVEMTKLWADVRANLPRVTQPILMFRSVTDRVVDQSSSRLLLQRVGSAEVTERLLDRSFHVATLDYDAEDIFAETVDFIRRHIEGDAPTEEILHG</sequence>
<name>A0ABZ3FTD3_9ACTN</name>